<gene>
    <name evidence="1" type="ORF">F8A88_05150</name>
</gene>
<evidence type="ECO:0000313" key="1">
    <source>
        <dbReference type="EMBL" id="KAB1443628.1"/>
    </source>
</evidence>
<protein>
    <submittedName>
        <fullName evidence="1">Uncharacterized protein</fullName>
    </submittedName>
</protein>
<organism evidence="1 2">
    <name type="scientific">Pseudodesulfovibrio senegalensis</name>
    <dbReference type="NCBI Taxonomy" id="1721087"/>
    <lineage>
        <taxon>Bacteria</taxon>
        <taxon>Pseudomonadati</taxon>
        <taxon>Thermodesulfobacteriota</taxon>
        <taxon>Desulfovibrionia</taxon>
        <taxon>Desulfovibrionales</taxon>
        <taxon>Desulfovibrionaceae</taxon>
    </lineage>
</organism>
<comment type="caution">
    <text evidence="1">The sequence shown here is derived from an EMBL/GenBank/DDBJ whole genome shotgun (WGS) entry which is preliminary data.</text>
</comment>
<reference evidence="1 2" key="1">
    <citation type="journal article" date="2017" name="Int. J. Syst. Evol. Microbiol.">
        <title>Desulfovibrio senegalensis sp. nov., a mesophilic sulfate reducer isolated from marine sediment.</title>
        <authorList>
            <person name="Thioye A."/>
            <person name="Gam Z.B.A."/>
            <person name="Mbengue M."/>
            <person name="Cayol J.L."/>
            <person name="Joseph-Bartoli M."/>
            <person name="Toure-Kane C."/>
            <person name="Labat M."/>
        </authorList>
    </citation>
    <scope>NUCLEOTIDE SEQUENCE [LARGE SCALE GENOMIC DNA]</scope>
    <source>
        <strain evidence="1 2">DSM 101509</strain>
    </source>
</reference>
<dbReference type="RefSeq" id="WP_151150001.1">
    <property type="nucleotide sequence ID" value="NZ_WAIE01000001.1"/>
</dbReference>
<proteinExistence type="predicted"/>
<dbReference type="Proteomes" id="UP000438699">
    <property type="component" value="Unassembled WGS sequence"/>
</dbReference>
<evidence type="ECO:0000313" key="2">
    <source>
        <dbReference type="Proteomes" id="UP000438699"/>
    </source>
</evidence>
<keyword evidence="2" id="KW-1185">Reference proteome</keyword>
<sequence length="164" mass="18246">MIARIEQNAGGCGFDLVRDPESVFPASAMAWAAIFMCMRFLKRLKVGRQSVMKYSYEDHLCSNIFGFTGRNHALYFLVDQSWSRVCGMVGNPRCLGRFSLCVLETCPLAGDACQRSASVFPFCVCIYHAATSGVSGWRRHLSLLASRFPSHSHFHNPISQEVAA</sequence>
<dbReference type="EMBL" id="WAIE01000001">
    <property type="protein sequence ID" value="KAB1443628.1"/>
    <property type="molecule type" value="Genomic_DNA"/>
</dbReference>
<accession>A0A6N6N7G0</accession>
<name>A0A6N6N7G0_9BACT</name>
<dbReference type="AlphaFoldDB" id="A0A6N6N7G0"/>